<dbReference type="InParanoid" id="J4G1Q3"/>
<keyword evidence="2" id="KW-1185">Reference proteome</keyword>
<name>J4G1Q3_9APHY</name>
<organism evidence="1 2">
    <name type="scientific">Fibroporia radiculosa</name>
    <dbReference type="NCBI Taxonomy" id="599839"/>
    <lineage>
        <taxon>Eukaryota</taxon>
        <taxon>Fungi</taxon>
        <taxon>Dikarya</taxon>
        <taxon>Basidiomycota</taxon>
        <taxon>Agaricomycotina</taxon>
        <taxon>Agaricomycetes</taxon>
        <taxon>Polyporales</taxon>
        <taxon>Fibroporiaceae</taxon>
        <taxon>Fibroporia</taxon>
    </lineage>
</organism>
<sequence>MQQPSDRRWSELIPPHTALTFAAVWDPVDGLITFSGAQLLDSEVCDRIAVYPQNGKSPRDALDTQSQALTIDMFTQALSGRAAHYVVPCADKSEERIVPSSWACEAQTDTDTIMGSQFLPVWLIPPPGMNTGLHSPACASSAAVTALFHDPELRNVNHWAPPKYRLADFGRSHMDDESISDEGFFEGRQLPSGSFASLPVFVDVNMSSAFSVTTTSTNNYVEVDFPSVLEAKEDSEFLTDGASSWETLVGVDRTLCLNVRPVADRGRRLRKVRVDSKPTTGPPASPAEVLSRAQYNHVRPSKTPSSSITRKPSIARAKALLDRLGKCVKHDDDGWVCIEVTQKVTQKVTHNIV</sequence>
<dbReference type="GeneID" id="24095364"/>
<evidence type="ECO:0000313" key="1">
    <source>
        <dbReference type="EMBL" id="CCM00453.1"/>
    </source>
</evidence>
<proteinExistence type="predicted"/>
<dbReference type="Proteomes" id="UP000006352">
    <property type="component" value="Unassembled WGS sequence"/>
</dbReference>
<evidence type="ECO:0000313" key="2">
    <source>
        <dbReference type="Proteomes" id="UP000006352"/>
    </source>
</evidence>
<dbReference type="AlphaFoldDB" id="J4G1Q3"/>
<reference evidence="1 2" key="1">
    <citation type="journal article" date="2012" name="Appl. Environ. Microbiol.">
        <title>Short-read sequencing for genomic analysis of the brown rot fungus Fibroporia radiculosa.</title>
        <authorList>
            <person name="Tang J.D."/>
            <person name="Perkins A.D."/>
            <person name="Sonstegard T.S."/>
            <person name="Schroeder S.G."/>
            <person name="Burgess S.C."/>
            <person name="Diehl S.V."/>
        </authorList>
    </citation>
    <scope>NUCLEOTIDE SEQUENCE [LARGE SCALE GENOMIC DNA]</scope>
    <source>
        <strain evidence="1 2">TFFH 294</strain>
    </source>
</reference>
<dbReference type="HOGENOM" id="CLU_746314_0_0_1"/>
<protein>
    <submittedName>
        <fullName evidence="1">Uncharacterized protein</fullName>
    </submittedName>
</protein>
<dbReference type="EMBL" id="HE796984">
    <property type="protein sequence ID" value="CCM00453.1"/>
    <property type="molecule type" value="Genomic_DNA"/>
</dbReference>
<gene>
    <name evidence="1" type="ORF">FIBRA_02486</name>
</gene>
<dbReference type="RefSeq" id="XP_012179736.1">
    <property type="nucleotide sequence ID" value="XM_012324346.1"/>
</dbReference>
<accession>J4G1Q3</accession>
<dbReference type="OrthoDB" id="3226552at2759"/>